<accession>A0A835EG55</accession>
<keyword evidence="2" id="KW-1185">Reference proteome</keyword>
<dbReference type="OrthoDB" id="1923377at2759"/>
<gene>
    <name evidence="1" type="ORF">HU200_041963</name>
</gene>
<comment type="caution">
    <text evidence="1">The sequence shown here is derived from an EMBL/GenBank/DDBJ whole genome shotgun (WGS) entry which is preliminary data.</text>
</comment>
<dbReference type="EMBL" id="JACEFO010002022">
    <property type="protein sequence ID" value="KAF8689179.1"/>
    <property type="molecule type" value="Genomic_DNA"/>
</dbReference>
<evidence type="ECO:0000313" key="2">
    <source>
        <dbReference type="Proteomes" id="UP000636709"/>
    </source>
</evidence>
<evidence type="ECO:0000313" key="1">
    <source>
        <dbReference type="EMBL" id="KAF8689179.1"/>
    </source>
</evidence>
<proteinExistence type="predicted"/>
<dbReference type="Proteomes" id="UP000636709">
    <property type="component" value="Unassembled WGS sequence"/>
</dbReference>
<sequence>MSCFMRWAGLFSQTDCESCRGGEMAAPAGGGGGGAKAAVAEQIAQAVRSTSNLLQLMEQSSPAQVSGPTSVHLAKLPKNLLAKVSSAKNTEQVLHQLPQVISSLDAYMDRSFQRLKFILFNIISNKLLHFFFEIKCSASQIKTVTQLLSNMENTQLRSILPSSQLKKDIENDKTLKNSGFNDMFPET</sequence>
<reference evidence="1" key="1">
    <citation type="submission" date="2020-07" db="EMBL/GenBank/DDBJ databases">
        <title>Genome sequence and genetic diversity analysis of an under-domesticated orphan crop, white fonio (Digitaria exilis).</title>
        <authorList>
            <person name="Bennetzen J.L."/>
            <person name="Chen S."/>
            <person name="Ma X."/>
            <person name="Wang X."/>
            <person name="Yssel A.E.J."/>
            <person name="Chaluvadi S.R."/>
            <person name="Johnson M."/>
            <person name="Gangashetty P."/>
            <person name="Hamidou F."/>
            <person name="Sanogo M.D."/>
            <person name="Zwaenepoel A."/>
            <person name="Wallace J."/>
            <person name="Van De Peer Y."/>
            <person name="Van Deynze A."/>
        </authorList>
    </citation>
    <scope>NUCLEOTIDE SEQUENCE</scope>
    <source>
        <tissue evidence="1">Leaves</tissue>
    </source>
</reference>
<evidence type="ECO:0008006" key="3">
    <source>
        <dbReference type="Google" id="ProtNLM"/>
    </source>
</evidence>
<dbReference type="AlphaFoldDB" id="A0A835EG55"/>
<protein>
    <recommendedName>
        <fullName evidence="3">Tobamovirus multiplication protein 2B</fullName>
    </recommendedName>
</protein>
<name>A0A835EG55_9POAL</name>
<organism evidence="1 2">
    <name type="scientific">Digitaria exilis</name>
    <dbReference type="NCBI Taxonomy" id="1010633"/>
    <lineage>
        <taxon>Eukaryota</taxon>
        <taxon>Viridiplantae</taxon>
        <taxon>Streptophyta</taxon>
        <taxon>Embryophyta</taxon>
        <taxon>Tracheophyta</taxon>
        <taxon>Spermatophyta</taxon>
        <taxon>Magnoliopsida</taxon>
        <taxon>Liliopsida</taxon>
        <taxon>Poales</taxon>
        <taxon>Poaceae</taxon>
        <taxon>PACMAD clade</taxon>
        <taxon>Panicoideae</taxon>
        <taxon>Panicodae</taxon>
        <taxon>Paniceae</taxon>
        <taxon>Anthephorinae</taxon>
        <taxon>Digitaria</taxon>
    </lineage>
</organism>